<keyword evidence="3" id="KW-0378">Hydrolase</keyword>
<dbReference type="SUPFAM" id="SSF50993">
    <property type="entry name" value="Peptidase/esterase 'gauge' domain"/>
    <property type="match status" value="1"/>
</dbReference>
<dbReference type="PANTHER" id="PTHR11757">
    <property type="entry name" value="PROTEASE FAMILY S9A OLIGOPEPTIDASE"/>
    <property type="match status" value="1"/>
</dbReference>
<dbReference type="Pfam" id="PF00326">
    <property type="entry name" value="Peptidase_S9"/>
    <property type="match status" value="1"/>
</dbReference>
<dbReference type="PRINTS" id="PR00862">
    <property type="entry name" value="PROLIGOPTASE"/>
</dbReference>
<evidence type="ECO:0000256" key="1">
    <source>
        <dbReference type="ARBA" id="ARBA00005228"/>
    </source>
</evidence>
<comment type="similarity">
    <text evidence="1">Belongs to the peptidase S9A family.</text>
</comment>
<feature type="domain" description="Peptidase S9 prolyl oligopeptidase catalytic" evidence="5">
    <location>
        <begin position="489"/>
        <end position="705"/>
    </location>
</feature>
<dbReference type="EMBL" id="CP154795">
    <property type="protein sequence ID" value="XAN07926.1"/>
    <property type="molecule type" value="Genomic_DNA"/>
</dbReference>
<organism evidence="7 8">
    <name type="scientific">Ammonicoccus fulvus</name>
    <dbReference type="NCBI Taxonomy" id="3138240"/>
    <lineage>
        <taxon>Bacteria</taxon>
        <taxon>Bacillati</taxon>
        <taxon>Actinomycetota</taxon>
        <taxon>Actinomycetes</taxon>
        <taxon>Propionibacteriales</taxon>
        <taxon>Propionibacteriaceae</taxon>
        <taxon>Ammonicoccus</taxon>
    </lineage>
</organism>
<dbReference type="Pfam" id="PF02897">
    <property type="entry name" value="Peptidase_S9_N"/>
    <property type="match status" value="1"/>
</dbReference>
<feature type="domain" description="Peptidase S9A N-terminal" evidence="6">
    <location>
        <begin position="11"/>
        <end position="424"/>
    </location>
</feature>
<dbReference type="RefSeq" id="WP_425309384.1">
    <property type="nucleotide sequence ID" value="NZ_CP154795.1"/>
</dbReference>
<keyword evidence="2" id="KW-0645">Protease</keyword>
<dbReference type="InterPro" id="IPR002471">
    <property type="entry name" value="Pept_S9_AS"/>
</dbReference>
<evidence type="ECO:0000313" key="8">
    <source>
        <dbReference type="Proteomes" id="UP001442841"/>
    </source>
</evidence>
<evidence type="ECO:0000259" key="6">
    <source>
        <dbReference type="Pfam" id="PF02897"/>
    </source>
</evidence>
<dbReference type="InterPro" id="IPR002470">
    <property type="entry name" value="Peptidase_S9A"/>
</dbReference>
<dbReference type="InterPro" id="IPR001375">
    <property type="entry name" value="Peptidase_S9_cat"/>
</dbReference>
<evidence type="ECO:0000256" key="2">
    <source>
        <dbReference type="ARBA" id="ARBA00022670"/>
    </source>
</evidence>
<dbReference type="Gene3D" id="3.40.50.1820">
    <property type="entry name" value="alpha/beta hydrolase"/>
    <property type="match status" value="1"/>
</dbReference>
<reference evidence="7 8" key="1">
    <citation type="submission" date="2024-04" db="EMBL/GenBank/DDBJ databases">
        <title>Isolation of an actinomycete strain from pig manure.</title>
        <authorList>
            <person name="Gong T."/>
            <person name="Yu Z."/>
            <person name="An M."/>
            <person name="Wei C."/>
            <person name="Yang W."/>
            <person name="Liu L."/>
        </authorList>
    </citation>
    <scope>NUCLEOTIDE SEQUENCE [LARGE SCALE GENOMIC DNA]</scope>
    <source>
        <strain evidence="7 8">ZF39</strain>
    </source>
</reference>
<sequence>MSEARAPLPDKRPTLRTHHGDTFTDNWEWLRDGKDPEVVAHLEAENAWTAAQTAHLKPLEDELFEDVKARTQETDLSVPRFHRHGEDAFWYYRRTVEDRDYAVHCRVPATDPDHIPDPDAELAGEQILLDENAEAEGQQFFSLGAFGVSPDGTLLAYSIDVAGDERYELRVRRIATGEQVGVPIPQIGAGVSWAGNSTVIYSRVDEAWRPFQVWRHTLSDDPADDQLILAEDDEMFWLGADESRDREWLVLSAGSKLTTEVWLVPASDPGAPPRTVAGRTPGLEYLVEVAADELFVIHNADSPDFAVARAPIAEGTGPVAPMEAWRPFVGPTAGVRYTDVNAFETHVVVGRRRDGLTGVEVHALDPATTDPVDVTFAEPVRTVYAHGAEDYDTDRVRLFYTSLVTPPSVMSLDLASAELTTLKTTPVLDHPTSGAYSPDDYVSERIWATADDGTQVPISLVRHRDTPVDGTAPALLYGYGSYEISIDPTFSMMRLSLLDRGFVYAIAHIRGGGEMGRAWYENGKMLTKRNTFTDFIAAARHLVTAGYTSADRLAAQGGSAGGLLMGAIANLAPDAFRAIHASVPFVDALTTILDPELPLTVTEWEEWGDPLHNPDVYAYMKTYSPYENVTAQAYPAILATTSLNDTRVFFVEPAKWIAALRDTATNGPDRPILFRCEMVAGHGGVSGRYNSWREAAFEYAWLIDQVTTSR</sequence>
<accession>A0ABZ3FTM1</accession>
<dbReference type="SUPFAM" id="SSF53474">
    <property type="entry name" value="alpha/beta-Hydrolases"/>
    <property type="match status" value="1"/>
</dbReference>
<evidence type="ECO:0000313" key="7">
    <source>
        <dbReference type="EMBL" id="XAN07926.1"/>
    </source>
</evidence>
<dbReference type="InterPro" id="IPR029058">
    <property type="entry name" value="AB_hydrolase_fold"/>
</dbReference>
<evidence type="ECO:0000259" key="5">
    <source>
        <dbReference type="Pfam" id="PF00326"/>
    </source>
</evidence>
<dbReference type="PANTHER" id="PTHR11757:SF19">
    <property type="entry name" value="PROLYL ENDOPEPTIDASE-LIKE"/>
    <property type="match status" value="1"/>
</dbReference>
<keyword evidence="8" id="KW-1185">Reference proteome</keyword>
<dbReference type="InterPro" id="IPR051543">
    <property type="entry name" value="Serine_Peptidase_S9A"/>
</dbReference>
<keyword evidence="4" id="KW-0720">Serine protease</keyword>
<gene>
    <name evidence="7" type="ORF">AADG42_11610</name>
</gene>
<dbReference type="PROSITE" id="PS00708">
    <property type="entry name" value="PRO_ENDOPEP_SER"/>
    <property type="match status" value="1"/>
</dbReference>
<evidence type="ECO:0000256" key="4">
    <source>
        <dbReference type="ARBA" id="ARBA00022825"/>
    </source>
</evidence>
<evidence type="ECO:0000256" key="3">
    <source>
        <dbReference type="ARBA" id="ARBA00022801"/>
    </source>
</evidence>
<dbReference type="Gene3D" id="2.130.10.120">
    <property type="entry name" value="Prolyl oligopeptidase, N-terminal domain"/>
    <property type="match status" value="1"/>
</dbReference>
<protein>
    <submittedName>
        <fullName evidence="7">S9 family peptidase</fullName>
    </submittedName>
</protein>
<name>A0ABZ3FTM1_9ACTN</name>
<dbReference type="Proteomes" id="UP001442841">
    <property type="component" value="Chromosome"/>
</dbReference>
<proteinExistence type="inferred from homology"/>
<dbReference type="InterPro" id="IPR023302">
    <property type="entry name" value="Pept_S9A_N"/>
</dbReference>